<dbReference type="RefSeq" id="WP_212638692.1">
    <property type="nucleotide sequence ID" value="NZ_CP059558.1"/>
</dbReference>
<reference evidence="3" key="1">
    <citation type="submission" date="2020-07" db="EMBL/GenBank/DDBJ databases">
        <title>Acinetobacter junii strain YR7 chromosome and plasmid pNDM-YR7.</title>
        <authorList>
            <person name="Tang B."/>
        </authorList>
    </citation>
    <scope>NUCLEOTIDE SEQUENCE</scope>
    <source>
        <strain evidence="3">YR7</strain>
    </source>
</reference>
<accession>A0AAX1MFE5</accession>
<gene>
    <name evidence="3" type="ORF">H2677_12790</name>
</gene>
<feature type="compositionally biased region" description="Low complexity" evidence="1">
    <location>
        <begin position="218"/>
        <end position="227"/>
    </location>
</feature>
<organism evidence="3 4">
    <name type="scientific">Acinetobacter junii</name>
    <dbReference type="NCBI Taxonomy" id="40215"/>
    <lineage>
        <taxon>Bacteria</taxon>
        <taxon>Pseudomonadati</taxon>
        <taxon>Pseudomonadota</taxon>
        <taxon>Gammaproteobacteria</taxon>
        <taxon>Moraxellales</taxon>
        <taxon>Moraxellaceae</taxon>
        <taxon>Acinetobacter</taxon>
    </lineage>
</organism>
<proteinExistence type="predicted"/>
<name>A0AAX1MFE5_ACIJU</name>
<evidence type="ECO:0000313" key="4">
    <source>
        <dbReference type="Proteomes" id="UP000679388"/>
    </source>
</evidence>
<protein>
    <submittedName>
        <fullName evidence="3">Prepilin-type N-terminal cleavage/methylation domain-containing protein</fullName>
    </submittedName>
</protein>
<feature type="transmembrane region" description="Helical" evidence="2">
    <location>
        <begin position="20"/>
        <end position="39"/>
    </location>
</feature>
<feature type="compositionally biased region" description="Gly residues" evidence="1">
    <location>
        <begin position="228"/>
        <end position="245"/>
    </location>
</feature>
<feature type="region of interest" description="Disordered" evidence="1">
    <location>
        <begin position="210"/>
        <end position="265"/>
    </location>
</feature>
<keyword evidence="2" id="KW-0812">Transmembrane</keyword>
<evidence type="ECO:0000256" key="2">
    <source>
        <dbReference type="SAM" id="Phobius"/>
    </source>
</evidence>
<dbReference type="GeneID" id="70093406"/>
<dbReference type="Pfam" id="PF07963">
    <property type="entry name" value="N_methyl"/>
    <property type="match status" value="1"/>
</dbReference>
<keyword evidence="2" id="KW-0472">Membrane</keyword>
<keyword evidence="2" id="KW-1133">Transmembrane helix</keyword>
<dbReference type="EMBL" id="CP059558">
    <property type="protein sequence ID" value="QUY36114.1"/>
    <property type="molecule type" value="Genomic_DNA"/>
</dbReference>
<feature type="region of interest" description="Disordered" evidence="1">
    <location>
        <begin position="308"/>
        <end position="331"/>
    </location>
</feature>
<evidence type="ECO:0000313" key="3">
    <source>
        <dbReference type="EMBL" id="QUY36114.1"/>
    </source>
</evidence>
<feature type="compositionally biased region" description="Polar residues" evidence="1">
    <location>
        <begin position="312"/>
        <end position="331"/>
    </location>
</feature>
<evidence type="ECO:0000256" key="1">
    <source>
        <dbReference type="SAM" id="MobiDB-lite"/>
    </source>
</evidence>
<sequence>MKRTIVNYRHSQAGVSLVELMVGLTIGLIITGGALTILFSNQKLILEKDVMDRSQENFRFASTTITRLVRQANELGIPTNNNELIVTFDRTQRDCLGQVNNSWINTFKVNTNNELVCVLNNDANLTYVLAKDISEIKFSYGIQNGASANSLVYQPRYSGNSNTENSLVVNAWNTVTSVLTQMTVSEGNGKQPTIDFIATSHLLALTKLASSGGTSHANPPSNNSGNPSTGGGNHSGGGSTVGGGTDQNEGGDNENETPPPADCSASELGQIKINNTAWPDRTTHSISGIGKAGTVSVVVSGSISSSWRISRDGNTPQALGTSQSYQLPNGNNKSMTLTLTCGSSPTRTITVSS</sequence>
<dbReference type="AlphaFoldDB" id="A0AAX1MFE5"/>
<dbReference type="PROSITE" id="PS00409">
    <property type="entry name" value="PROKAR_NTER_METHYL"/>
    <property type="match status" value="1"/>
</dbReference>
<dbReference type="Proteomes" id="UP000679388">
    <property type="component" value="Chromosome"/>
</dbReference>
<dbReference type="InterPro" id="IPR012902">
    <property type="entry name" value="N_methyl_site"/>
</dbReference>